<dbReference type="InterPro" id="IPR036390">
    <property type="entry name" value="WH_DNA-bd_sf"/>
</dbReference>
<accession>A0A2J6X5H9</accession>
<dbReference type="CDD" id="cd00090">
    <property type="entry name" value="HTH_ARSR"/>
    <property type="match status" value="1"/>
</dbReference>
<evidence type="ECO:0000259" key="2">
    <source>
        <dbReference type="Pfam" id="PF04326"/>
    </source>
</evidence>
<organism evidence="3 4">
    <name type="scientific">Caldisericum exile</name>
    <dbReference type="NCBI Taxonomy" id="693075"/>
    <lineage>
        <taxon>Bacteria</taxon>
        <taxon>Pseudomonadati</taxon>
        <taxon>Caldisericota/Cryosericota group</taxon>
        <taxon>Caldisericota</taxon>
        <taxon>Caldisericia</taxon>
        <taxon>Caldisericales</taxon>
        <taxon>Caldisericaceae</taxon>
        <taxon>Caldisericum</taxon>
    </lineage>
</organism>
<dbReference type="InterPro" id="IPR001845">
    <property type="entry name" value="HTH_ArsR_DNA-bd_dom"/>
</dbReference>
<evidence type="ECO:0000259" key="1">
    <source>
        <dbReference type="Pfam" id="PF01022"/>
    </source>
</evidence>
<protein>
    <recommendedName>
        <fullName evidence="5">Transcriptional regulator</fullName>
    </recommendedName>
</protein>
<dbReference type="Gene3D" id="3.30.950.30">
    <property type="entry name" value="Schlafen, AAA domain"/>
    <property type="match status" value="1"/>
</dbReference>
<dbReference type="InterPro" id="IPR011991">
    <property type="entry name" value="ArsR-like_HTH"/>
</dbReference>
<gene>
    <name evidence="3" type="ORF">C0175_04730</name>
</gene>
<reference evidence="3 4" key="1">
    <citation type="submission" date="2018-01" db="EMBL/GenBank/DDBJ databases">
        <title>Metagenomic assembled genomes from two thermal pools in the Uzon Caldera, Kamchatka, Russia.</title>
        <authorList>
            <person name="Wilkins L."/>
            <person name="Ettinger C."/>
        </authorList>
    </citation>
    <scope>NUCLEOTIDE SEQUENCE [LARGE SCALE GENOMIC DNA]</scope>
    <source>
        <strain evidence="3">ARK-10</strain>
    </source>
</reference>
<evidence type="ECO:0000313" key="3">
    <source>
        <dbReference type="EMBL" id="PMP81836.1"/>
    </source>
</evidence>
<feature type="domain" description="HTH arsR-type" evidence="1">
    <location>
        <begin position="390"/>
        <end position="427"/>
    </location>
</feature>
<dbReference type="Pfam" id="PF04326">
    <property type="entry name" value="SLFN_AlbA_2"/>
    <property type="match status" value="1"/>
</dbReference>
<dbReference type="Proteomes" id="UP000236910">
    <property type="component" value="Unassembled WGS sequence"/>
</dbReference>
<dbReference type="GO" id="GO:0003700">
    <property type="term" value="F:DNA-binding transcription factor activity"/>
    <property type="evidence" value="ECO:0007669"/>
    <property type="project" value="InterPro"/>
</dbReference>
<evidence type="ECO:0000313" key="4">
    <source>
        <dbReference type="Proteomes" id="UP000236910"/>
    </source>
</evidence>
<dbReference type="InterPro" id="IPR036388">
    <property type="entry name" value="WH-like_DNA-bd_sf"/>
</dbReference>
<dbReference type="InterPro" id="IPR038461">
    <property type="entry name" value="Schlafen_AlbA_2_dom_sf"/>
</dbReference>
<dbReference type="Pfam" id="PF13749">
    <property type="entry name" value="HATPase_c_4"/>
    <property type="match status" value="1"/>
</dbReference>
<dbReference type="InterPro" id="IPR007421">
    <property type="entry name" value="Schlafen_AlbA_2_dom"/>
</dbReference>
<name>A0A2J6X5H9_9BACT</name>
<dbReference type="AlphaFoldDB" id="A0A2J6X5H9"/>
<dbReference type="SUPFAM" id="SSF46785">
    <property type="entry name" value="Winged helix' DNA-binding domain"/>
    <property type="match status" value="1"/>
</dbReference>
<evidence type="ECO:0008006" key="5">
    <source>
        <dbReference type="Google" id="ProtNLM"/>
    </source>
</evidence>
<comment type="caution">
    <text evidence="3">The sequence shown here is derived from an EMBL/GenBank/DDBJ whole genome shotgun (WGS) entry which is preliminary data.</text>
</comment>
<dbReference type="Gene3D" id="1.10.10.10">
    <property type="entry name" value="Winged helix-like DNA-binding domain superfamily/Winged helix DNA-binding domain"/>
    <property type="match status" value="1"/>
</dbReference>
<dbReference type="Gene3D" id="3.30.565.60">
    <property type="match status" value="1"/>
</dbReference>
<dbReference type="PANTHER" id="PTHR30595:SF6">
    <property type="entry name" value="SCHLAFEN ALBA-2 DOMAIN-CONTAINING PROTEIN"/>
    <property type="match status" value="1"/>
</dbReference>
<dbReference type="Pfam" id="PF01022">
    <property type="entry name" value="HTH_5"/>
    <property type="match status" value="1"/>
</dbReference>
<dbReference type="InterPro" id="IPR038475">
    <property type="entry name" value="RecG_C_sf"/>
</dbReference>
<feature type="domain" description="Schlafen AlbA-2" evidence="2">
    <location>
        <begin position="14"/>
        <end position="120"/>
    </location>
</feature>
<dbReference type="PANTHER" id="PTHR30595">
    <property type="entry name" value="GLPR-RELATED TRANSCRIPTIONAL REPRESSOR"/>
    <property type="match status" value="1"/>
</dbReference>
<proteinExistence type="predicted"/>
<sequence length="438" mass="50097">MDIQEIINILATGENEKVEFKEKVSERTIESLCAFANTFGGTMIIGVSDKGKIKGVIDAKDQIRKISDYANSVVPPIAIEISEFEIEKLTIIIVKVRKSNAFHSFKNIVYMRVGNNNRPISPFELLSLANESLLVPFDSSVSKLTIKDVDTERLKYFEKMRFESRGIEPTKKSVDEFFIQENLLDPLTKRLKAVSVLFFVKNPQIHYPNSKVEIMEFKDESMNQILNREIVLGTIPEIAERTLDILKSKNKTIEVLVPGKIRRISVKSYPDGALREAVLNALIHRNYYDPSYIQIFVFPNHILVKNPGAFPYGVTPEKPIHKPRNPEISRLMFEMGYVEKYGSGIKRIKSEIEKHGFSSFEYTEYISYTEIKISKKYDQLFDDTDKRIIALLDIEHSSSEIAKKLNISIPTVVKHLNNLVKIGIVQKIGTAKNTKYKI</sequence>
<dbReference type="EMBL" id="PNIX01000278">
    <property type="protein sequence ID" value="PMP81836.1"/>
    <property type="molecule type" value="Genomic_DNA"/>
</dbReference>